<gene>
    <name evidence="2" type="ORF">SDC9_188420</name>
</gene>
<accession>A0A645HPV6</accession>
<dbReference type="EMBL" id="VSSQ01097576">
    <property type="protein sequence ID" value="MPN40880.1"/>
    <property type="molecule type" value="Genomic_DNA"/>
</dbReference>
<organism evidence="2">
    <name type="scientific">bioreactor metagenome</name>
    <dbReference type="NCBI Taxonomy" id="1076179"/>
    <lineage>
        <taxon>unclassified sequences</taxon>
        <taxon>metagenomes</taxon>
        <taxon>ecological metagenomes</taxon>
    </lineage>
</organism>
<evidence type="ECO:0000256" key="1">
    <source>
        <dbReference type="SAM" id="Phobius"/>
    </source>
</evidence>
<name>A0A645HPV6_9ZZZZ</name>
<protein>
    <submittedName>
        <fullName evidence="2">Uncharacterized protein</fullName>
    </submittedName>
</protein>
<feature type="transmembrane region" description="Helical" evidence="1">
    <location>
        <begin position="6"/>
        <end position="23"/>
    </location>
</feature>
<reference evidence="2" key="1">
    <citation type="submission" date="2019-08" db="EMBL/GenBank/DDBJ databases">
        <authorList>
            <person name="Kucharzyk K."/>
            <person name="Murdoch R.W."/>
            <person name="Higgins S."/>
            <person name="Loffler F."/>
        </authorList>
    </citation>
    <scope>NUCLEOTIDE SEQUENCE</scope>
</reference>
<evidence type="ECO:0000313" key="2">
    <source>
        <dbReference type="EMBL" id="MPN40880.1"/>
    </source>
</evidence>
<keyword evidence="1" id="KW-1133">Transmembrane helix</keyword>
<feature type="transmembrane region" description="Helical" evidence="1">
    <location>
        <begin position="52"/>
        <end position="83"/>
    </location>
</feature>
<dbReference type="AlphaFoldDB" id="A0A645HPV6"/>
<comment type="caution">
    <text evidence="2">The sequence shown here is derived from an EMBL/GenBank/DDBJ whole genome shotgun (WGS) entry which is preliminary data.</text>
</comment>
<keyword evidence="1" id="KW-0812">Transmembrane</keyword>
<keyword evidence="1" id="KW-0472">Membrane</keyword>
<sequence length="84" mass="9811">MTYPDLMKLVAWICMVVWGVWYVNVQLERLNTDVFEQLRNSVLMRLKKSSGVLRIVGIVLYSPYLMPLQAAIVWFVTAIFLFVL</sequence>
<proteinExistence type="predicted"/>